<dbReference type="KEGG" id="xce:Xcel_2911"/>
<dbReference type="PANTHER" id="PTHR30146:SF109">
    <property type="entry name" value="HTH-TYPE TRANSCRIPTIONAL REGULATOR GALS"/>
    <property type="match status" value="1"/>
</dbReference>
<sequence length="342" mass="35987">MEPRKPPVIADVARVAGVSVPTVSRVLNGTVPVSEERRARVMAAVKALDYRPNGAARSLANQAGSMIAVFAGNTMRYGYAATIQGVEEAARQAGLMVVVTVVAGDDDDVVETAVNHALGQPLVGAIVLDFDPPGGATLERLPHWLPAVAAASGGSSNEDRSRVYMDDRVAASHATRYLLDLGHSTVHHVAIPSAGGSARVHGWRDTLTDAGIEPPAVVHPGWDPLAARDVGLRLASDSRVTAILAGNDELAIGLIKGLVDGGRRIPDDVSVVGFDDHPLSQLWIPPLTTVRQDFVRLGRRAVELLVEQTTSGERAPSVRMIPDLVVRESTGPARTPAGRSPA</sequence>
<dbReference type="InterPro" id="IPR000843">
    <property type="entry name" value="HTH_LacI"/>
</dbReference>
<keyword evidence="2" id="KW-0238">DNA-binding</keyword>
<proteinExistence type="predicted"/>
<evidence type="ECO:0000256" key="3">
    <source>
        <dbReference type="ARBA" id="ARBA00023163"/>
    </source>
</evidence>
<dbReference type="CDD" id="cd01392">
    <property type="entry name" value="HTH_LacI"/>
    <property type="match status" value="1"/>
</dbReference>
<name>D1BZ22_XYLCX</name>
<dbReference type="Pfam" id="PF00356">
    <property type="entry name" value="LacI"/>
    <property type="match status" value="1"/>
</dbReference>
<dbReference type="Gene3D" id="3.40.50.2300">
    <property type="match status" value="2"/>
</dbReference>
<organism evidence="5 6">
    <name type="scientific">Xylanimonas cellulosilytica (strain DSM 15894 / JCM 12276 / CECT 5975 / KCTC 9989 / LMG 20990 / NBRC 107835 / XIL07)</name>
    <dbReference type="NCBI Taxonomy" id="446471"/>
    <lineage>
        <taxon>Bacteria</taxon>
        <taxon>Bacillati</taxon>
        <taxon>Actinomycetota</taxon>
        <taxon>Actinomycetes</taxon>
        <taxon>Micrococcales</taxon>
        <taxon>Promicromonosporaceae</taxon>
        <taxon>Xylanimonas</taxon>
    </lineage>
</organism>
<evidence type="ECO:0000256" key="1">
    <source>
        <dbReference type="ARBA" id="ARBA00023015"/>
    </source>
</evidence>
<dbReference type="EMBL" id="CP001821">
    <property type="protein sequence ID" value="ACZ31919.1"/>
    <property type="molecule type" value="Genomic_DNA"/>
</dbReference>
<keyword evidence="1" id="KW-0805">Transcription regulation</keyword>
<dbReference type="InterPro" id="IPR028082">
    <property type="entry name" value="Peripla_BP_I"/>
</dbReference>
<dbReference type="PRINTS" id="PR00036">
    <property type="entry name" value="HTHLACI"/>
</dbReference>
<dbReference type="PANTHER" id="PTHR30146">
    <property type="entry name" value="LACI-RELATED TRANSCRIPTIONAL REPRESSOR"/>
    <property type="match status" value="1"/>
</dbReference>
<dbReference type="PROSITE" id="PS50932">
    <property type="entry name" value="HTH_LACI_2"/>
    <property type="match status" value="1"/>
</dbReference>
<evidence type="ECO:0000313" key="6">
    <source>
        <dbReference type="Proteomes" id="UP000002255"/>
    </source>
</evidence>
<keyword evidence="3" id="KW-0804">Transcription</keyword>
<accession>D1BZ22</accession>
<dbReference type="SUPFAM" id="SSF47413">
    <property type="entry name" value="lambda repressor-like DNA-binding domains"/>
    <property type="match status" value="1"/>
</dbReference>
<dbReference type="AlphaFoldDB" id="D1BZ22"/>
<reference evidence="6" key="1">
    <citation type="submission" date="2009-11" db="EMBL/GenBank/DDBJ databases">
        <title>The complete chromosome of Xylanimonas cellulosilytica DSM 15894.</title>
        <authorList>
            <consortium name="US DOE Joint Genome Institute (JGI-PGF)"/>
            <person name="Lucas S."/>
            <person name="Copeland A."/>
            <person name="Lapidus A."/>
            <person name="Glavina del Rio T."/>
            <person name="Dalin E."/>
            <person name="Tice H."/>
            <person name="Bruce D."/>
            <person name="Goodwin L."/>
            <person name="Pitluck S."/>
            <person name="Kyrpides N."/>
            <person name="Mavromatis K."/>
            <person name="Ivanova N."/>
            <person name="Mikhailova N."/>
            <person name="Foster B."/>
            <person name="Clum A."/>
            <person name="Brettin T."/>
            <person name="Detter J.C."/>
            <person name="Han C."/>
            <person name="Larimer F."/>
            <person name="Land M."/>
            <person name="Hauser L."/>
            <person name="Markowitz V."/>
            <person name="Cheng J.F."/>
            <person name="Hugenholtz P."/>
            <person name="Woyke T."/>
            <person name="Wu D."/>
            <person name="Gehrich-Schroeter G."/>
            <person name="Schneider S."/>
            <person name="Pukall S.R."/>
            <person name="Klenk H.P."/>
            <person name="Eisen J.A."/>
        </authorList>
    </citation>
    <scope>NUCLEOTIDE SEQUENCE [LARGE SCALE GENOMIC DNA]</scope>
    <source>
        <strain evidence="6">DSM 15894 / CECT 5975 / LMG 20990 / XIL07</strain>
    </source>
</reference>
<dbReference type="PROSITE" id="PS00356">
    <property type="entry name" value="HTH_LACI_1"/>
    <property type="match status" value="1"/>
</dbReference>
<dbReference type="STRING" id="446471.Xcel_2911"/>
<dbReference type="SUPFAM" id="SSF53822">
    <property type="entry name" value="Periplasmic binding protein-like I"/>
    <property type="match status" value="1"/>
</dbReference>
<reference evidence="5 6" key="2">
    <citation type="journal article" date="2010" name="Stand. Genomic Sci.">
        <title>Complete genome sequence of Xylanimonas cellulosilytica type strain (XIL07).</title>
        <authorList>
            <person name="Foster B."/>
            <person name="Pukall R."/>
            <person name="Abt B."/>
            <person name="Nolan M."/>
            <person name="Glavina Del Rio T."/>
            <person name="Chen F."/>
            <person name="Lucas S."/>
            <person name="Tice H."/>
            <person name="Pitluck S."/>
            <person name="Cheng J.-F."/>
            <person name="Chertkov O."/>
            <person name="Brettin T."/>
            <person name="Han C."/>
            <person name="Detter J.C."/>
            <person name="Bruce D."/>
            <person name="Goodwin L."/>
            <person name="Ivanova N."/>
            <person name="Mavromatis K."/>
            <person name="Pati A."/>
            <person name="Mikhailova N."/>
            <person name="Chen A."/>
            <person name="Palaniappan K."/>
            <person name="Land M."/>
            <person name="Hauser L."/>
            <person name="Chang Y.-J."/>
            <person name="Jeffries C.D."/>
            <person name="Chain P."/>
            <person name="Rohde M."/>
            <person name="Goeker M."/>
            <person name="Bristow J."/>
            <person name="Eisen J.A."/>
            <person name="Markowitz V."/>
            <person name="Hugenholtz P."/>
            <person name="Kyrpides N.C."/>
            <person name="Klenk H.-P."/>
            <person name="Lapidus A."/>
        </authorList>
    </citation>
    <scope>NUCLEOTIDE SEQUENCE [LARGE SCALE GENOMIC DNA]</scope>
    <source>
        <strain evidence="6">DSM 15894 / CECT 5975 / LMG 20990 / XIL07</strain>
    </source>
</reference>
<dbReference type="HOGENOM" id="CLU_037628_6_1_11"/>
<keyword evidence="6" id="KW-1185">Reference proteome</keyword>
<dbReference type="Pfam" id="PF13377">
    <property type="entry name" value="Peripla_BP_3"/>
    <property type="match status" value="1"/>
</dbReference>
<dbReference type="Gene3D" id="1.10.260.40">
    <property type="entry name" value="lambda repressor-like DNA-binding domains"/>
    <property type="match status" value="1"/>
</dbReference>
<dbReference type="eggNOG" id="COG1609">
    <property type="taxonomic scope" value="Bacteria"/>
</dbReference>
<dbReference type="GO" id="GO:0003700">
    <property type="term" value="F:DNA-binding transcription factor activity"/>
    <property type="evidence" value="ECO:0007669"/>
    <property type="project" value="TreeGrafter"/>
</dbReference>
<evidence type="ECO:0000256" key="2">
    <source>
        <dbReference type="ARBA" id="ARBA00023125"/>
    </source>
</evidence>
<gene>
    <name evidence="5" type="ordered locus">Xcel_2911</name>
</gene>
<dbReference type="GO" id="GO:0000976">
    <property type="term" value="F:transcription cis-regulatory region binding"/>
    <property type="evidence" value="ECO:0007669"/>
    <property type="project" value="TreeGrafter"/>
</dbReference>
<dbReference type="OrthoDB" id="9785139at2"/>
<feature type="domain" description="HTH lacI-type" evidence="4">
    <location>
        <begin position="7"/>
        <end position="61"/>
    </location>
</feature>
<dbReference type="SMART" id="SM00354">
    <property type="entry name" value="HTH_LACI"/>
    <property type="match status" value="1"/>
</dbReference>
<dbReference type="InterPro" id="IPR046335">
    <property type="entry name" value="LacI/GalR-like_sensor"/>
</dbReference>
<evidence type="ECO:0000259" key="4">
    <source>
        <dbReference type="PROSITE" id="PS50932"/>
    </source>
</evidence>
<protein>
    <submittedName>
        <fullName evidence="5">Transcriptional regulator, LacI family</fullName>
    </submittedName>
</protein>
<dbReference type="Proteomes" id="UP000002255">
    <property type="component" value="Chromosome"/>
</dbReference>
<evidence type="ECO:0000313" key="5">
    <source>
        <dbReference type="EMBL" id="ACZ31919.1"/>
    </source>
</evidence>
<dbReference type="RefSeq" id="WP_012879661.1">
    <property type="nucleotide sequence ID" value="NC_013530.1"/>
</dbReference>
<dbReference type="InterPro" id="IPR010982">
    <property type="entry name" value="Lambda_DNA-bd_dom_sf"/>
</dbReference>
<dbReference type="CDD" id="cd01574">
    <property type="entry name" value="PBP1_LacI"/>
    <property type="match status" value="1"/>
</dbReference>